<dbReference type="SUPFAM" id="SSF51735">
    <property type="entry name" value="NAD(P)-binding Rossmann-fold domains"/>
    <property type="match status" value="1"/>
</dbReference>
<evidence type="ECO:0000256" key="2">
    <source>
        <dbReference type="ARBA" id="ARBA00022857"/>
    </source>
</evidence>
<evidence type="ECO:0000256" key="3">
    <source>
        <dbReference type="ARBA" id="ARBA00023002"/>
    </source>
</evidence>
<dbReference type="Proteomes" id="UP000799777">
    <property type="component" value="Unassembled WGS sequence"/>
</dbReference>
<evidence type="ECO:0000313" key="5">
    <source>
        <dbReference type="Proteomes" id="UP000799777"/>
    </source>
</evidence>
<name>A0A9P4LRX6_9PLEO</name>
<dbReference type="PRINTS" id="PR00081">
    <property type="entry name" value="GDHRDH"/>
</dbReference>
<keyword evidence="5" id="KW-1185">Reference proteome</keyword>
<dbReference type="AlphaFoldDB" id="A0A9P4LRX6"/>
<reference evidence="4" key="1">
    <citation type="journal article" date="2020" name="Stud. Mycol.">
        <title>101 Dothideomycetes genomes: a test case for predicting lifestyles and emergence of pathogens.</title>
        <authorList>
            <person name="Haridas S."/>
            <person name="Albert R."/>
            <person name="Binder M."/>
            <person name="Bloem J."/>
            <person name="Labutti K."/>
            <person name="Salamov A."/>
            <person name="Andreopoulos B."/>
            <person name="Baker S."/>
            <person name="Barry K."/>
            <person name="Bills G."/>
            <person name="Bluhm B."/>
            <person name="Cannon C."/>
            <person name="Castanera R."/>
            <person name="Culley D."/>
            <person name="Daum C."/>
            <person name="Ezra D."/>
            <person name="Gonzalez J."/>
            <person name="Henrissat B."/>
            <person name="Kuo A."/>
            <person name="Liang C."/>
            <person name="Lipzen A."/>
            <person name="Lutzoni F."/>
            <person name="Magnuson J."/>
            <person name="Mondo S."/>
            <person name="Nolan M."/>
            <person name="Ohm R."/>
            <person name="Pangilinan J."/>
            <person name="Park H.-J."/>
            <person name="Ramirez L."/>
            <person name="Alfaro M."/>
            <person name="Sun H."/>
            <person name="Tritt A."/>
            <person name="Yoshinaga Y."/>
            <person name="Zwiers L.-H."/>
            <person name="Turgeon B."/>
            <person name="Goodwin S."/>
            <person name="Spatafora J."/>
            <person name="Crous P."/>
            <person name="Grigoriev I."/>
        </authorList>
    </citation>
    <scope>NUCLEOTIDE SEQUENCE</scope>
    <source>
        <strain evidence="4">CBS 110217</strain>
    </source>
</reference>
<dbReference type="InterPro" id="IPR002347">
    <property type="entry name" value="SDR_fam"/>
</dbReference>
<organism evidence="4 5">
    <name type="scientific">Setomelanomma holmii</name>
    <dbReference type="NCBI Taxonomy" id="210430"/>
    <lineage>
        <taxon>Eukaryota</taxon>
        <taxon>Fungi</taxon>
        <taxon>Dikarya</taxon>
        <taxon>Ascomycota</taxon>
        <taxon>Pezizomycotina</taxon>
        <taxon>Dothideomycetes</taxon>
        <taxon>Pleosporomycetidae</taxon>
        <taxon>Pleosporales</taxon>
        <taxon>Pleosporineae</taxon>
        <taxon>Phaeosphaeriaceae</taxon>
        <taxon>Setomelanomma</taxon>
    </lineage>
</organism>
<dbReference type="EMBL" id="ML978159">
    <property type="protein sequence ID" value="KAF2034845.1"/>
    <property type="molecule type" value="Genomic_DNA"/>
</dbReference>
<dbReference type="PANTHER" id="PTHR24320">
    <property type="entry name" value="RETINOL DEHYDROGENASE"/>
    <property type="match status" value="1"/>
</dbReference>
<keyword evidence="3" id="KW-0560">Oxidoreductase</keyword>
<evidence type="ECO:0000313" key="4">
    <source>
        <dbReference type="EMBL" id="KAF2034845.1"/>
    </source>
</evidence>
<gene>
    <name evidence="4" type="ORF">EK21DRAFT_55499</name>
</gene>
<dbReference type="InterPro" id="IPR036291">
    <property type="entry name" value="NAD(P)-bd_dom_sf"/>
</dbReference>
<evidence type="ECO:0000256" key="1">
    <source>
        <dbReference type="ARBA" id="ARBA00006484"/>
    </source>
</evidence>
<sequence length="319" mass="34985">MGQKFSSFWNQSFFIAPPTFTDKHLPDQAGKVHIISGGYAGIGYHLSRLLFSKNAILYLFGRSESKALSAIARLKAAFPASTGRVEFIYLDLADLNSVKPAVDKFLAKEKRLDVLVNNAAIMVPPDGSKSVQGYDLQTATNVYGPFLFTLLLHPLLAVTAEKAETGTVRIVWCASHAPDLFGPPGGVTGMIQEDFKGGPSYAQSKAADIILATETAKRWGVDGIISTSLNPGNLRTELVRDRSWLEKWVAGWLNHPAEKGAWTELYAGWSPDITPQMNGCYIIPWGRVGKYNEGLEKAVQEGKGENLWEVCEDIVGEYM</sequence>
<comment type="similarity">
    <text evidence="1">Belongs to the short-chain dehydrogenases/reductases (SDR) family.</text>
</comment>
<accession>A0A9P4LRX6</accession>
<comment type="caution">
    <text evidence="4">The sequence shown here is derived from an EMBL/GenBank/DDBJ whole genome shotgun (WGS) entry which is preliminary data.</text>
</comment>
<dbReference type="Gene3D" id="3.40.50.720">
    <property type="entry name" value="NAD(P)-binding Rossmann-like Domain"/>
    <property type="match status" value="1"/>
</dbReference>
<dbReference type="Pfam" id="PF00106">
    <property type="entry name" value="adh_short"/>
    <property type="match status" value="1"/>
</dbReference>
<dbReference type="GO" id="GO:0016491">
    <property type="term" value="F:oxidoreductase activity"/>
    <property type="evidence" value="ECO:0007669"/>
    <property type="project" value="UniProtKB-KW"/>
</dbReference>
<proteinExistence type="inferred from homology"/>
<dbReference type="PANTHER" id="PTHR24320:SF236">
    <property type="entry name" value="SHORT-CHAIN DEHYDROGENASE-RELATED"/>
    <property type="match status" value="1"/>
</dbReference>
<dbReference type="OrthoDB" id="191139at2759"/>
<keyword evidence="2" id="KW-0521">NADP</keyword>
<protein>
    <submittedName>
        <fullName evidence="4">NAD(P)-binding protein</fullName>
    </submittedName>
</protein>